<dbReference type="RefSeq" id="WP_354432764.1">
    <property type="nucleotide sequence ID" value="NZ_JBEPLY010000001.1"/>
</dbReference>
<reference evidence="5 6" key="1">
    <citation type="submission" date="2024-06" db="EMBL/GenBank/DDBJ databases">
        <title>Genomic Encyclopedia of Type Strains, Phase IV (KMG-IV): sequencing the most valuable type-strain genomes for metagenomic binning, comparative biology and taxonomic classification.</title>
        <authorList>
            <person name="Goeker M."/>
        </authorList>
    </citation>
    <scope>NUCLEOTIDE SEQUENCE [LARGE SCALE GENOMIC DNA]</scope>
    <source>
        <strain evidence="5 6">DSM 28102</strain>
    </source>
</reference>
<dbReference type="PANTHER" id="PTHR30290">
    <property type="entry name" value="PERIPLASMIC BINDING COMPONENT OF ABC TRANSPORTER"/>
    <property type="match status" value="1"/>
</dbReference>
<dbReference type="Gene3D" id="3.40.190.10">
    <property type="entry name" value="Periplasmic binding protein-like II"/>
    <property type="match status" value="1"/>
</dbReference>
<evidence type="ECO:0000313" key="5">
    <source>
        <dbReference type="EMBL" id="MET3598314.1"/>
    </source>
</evidence>
<keyword evidence="3" id="KW-0732">Signal</keyword>
<dbReference type="Proteomes" id="UP001549164">
    <property type="component" value="Unassembled WGS sequence"/>
</dbReference>
<evidence type="ECO:0000313" key="6">
    <source>
        <dbReference type="Proteomes" id="UP001549164"/>
    </source>
</evidence>
<feature type="domain" description="Solute-binding protein family 5" evidence="4">
    <location>
        <begin position="81"/>
        <end position="436"/>
    </location>
</feature>
<keyword evidence="6" id="KW-1185">Reference proteome</keyword>
<comment type="similarity">
    <text evidence="2">Belongs to the bacterial solute-binding protein 5 family.</text>
</comment>
<gene>
    <name evidence="5" type="ORF">ABID12_000235</name>
</gene>
<sequence>MKRRDFNTMLLSGLAAAGAASVINPWGDGMAYAQTESGGLTALLTPEPPLIVLPLNQQQSTLVVGTKIYEGLLSFDFDLNPLPQLAESWDISDDGLIYTFHLQKGVTWHDGVPFTAADVVFSCQVMLMELHPRARGNFERCETITALDDHTVEFVLKEPFSPFLKAFECGSAPICPKHIYDGTDYANNPHNDRPIGTGPFQFSEWVRGSHIHLVANPDYYVEGQPGLSEIYFRIVPDATSRSVAMETGEAQLSSWNDVEMFDVERLASLPHLTKTTKGYEFFSPLVWYEPNLRREPLNDVRFRKAMMHLLDRSFIVDRIMFGQARPARGPLSSTTPFYEPDLPEYAVDVAQANTLLDEMGLEPDGSGVRVTIDFLVAPAGEMWIRLAEYFRQALSAGGINVNLVSTDMAGWGQSVANWDYDITANLLFQNADPALGVARSYISSNIRKGVLFTNTEGYDNPEVDRLFAEAAVAVDPARRQELYSDVQRILVDELPVLWMAEQRYPTIYDNRLTDLVVTGTGVNGNFAAARYI</sequence>
<name>A0ABV2I6T9_9HYPH</name>
<organism evidence="5 6">
    <name type="scientific">Martelella mangrovi</name>
    <dbReference type="NCBI Taxonomy" id="1397477"/>
    <lineage>
        <taxon>Bacteria</taxon>
        <taxon>Pseudomonadati</taxon>
        <taxon>Pseudomonadota</taxon>
        <taxon>Alphaproteobacteria</taxon>
        <taxon>Hyphomicrobiales</taxon>
        <taxon>Aurantimonadaceae</taxon>
        <taxon>Martelella</taxon>
    </lineage>
</organism>
<evidence type="ECO:0000256" key="1">
    <source>
        <dbReference type="ARBA" id="ARBA00004418"/>
    </source>
</evidence>
<dbReference type="PANTHER" id="PTHR30290:SF38">
    <property type="entry name" value="D,D-DIPEPTIDE-BINDING PERIPLASMIC PROTEIN DDPA-RELATED"/>
    <property type="match status" value="1"/>
</dbReference>
<comment type="caution">
    <text evidence="5">The sequence shown here is derived from an EMBL/GenBank/DDBJ whole genome shotgun (WGS) entry which is preliminary data.</text>
</comment>
<accession>A0ABV2I6T9</accession>
<evidence type="ECO:0000256" key="3">
    <source>
        <dbReference type="ARBA" id="ARBA00022729"/>
    </source>
</evidence>
<proteinExistence type="inferred from homology"/>
<dbReference type="EMBL" id="JBEPLY010000001">
    <property type="protein sequence ID" value="MET3598314.1"/>
    <property type="molecule type" value="Genomic_DNA"/>
</dbReference>
<dbReference type="CDD" id="cd08517">
    <property type="entry name" value="PBP2_NikA_DppA_OppA_like_13"/>
    <property type="match status" value="1"/>
</dbReference>
<dbReference type="InterPro" id="IPR000914">
    <property type="entry name" value="SBP_5_dom"/>
</dbReference>
<comment type="subcellular location">
    <subcellularLocation>
        <location evidence="1">Periplasm</location>
    </subcellularLocation>
</comment>
<evidence type="ECO:0000259" key="4">
    <source>
        <dbReference type="Pfam" id="PF00496"/>
    </source>
</evidence>
<dbReference type="PIRSF" id="PIRSF002741">
    <property type="entry name" value="MppA"/>
    <property type="match status" value="1"/>
</dbReference>
<dbReference type="InterPro" id="IPR039424">
    <property type="entry name" value="SBP_5"/>
</dbReference>
<evidence type="ECO:0000256" key="2">
    <source>
        <dbReference type="ARBA" id="ARBA00005695"/>
    </source>
</evidence>
<protein>
    <submittedName>
        <fullName evidence="5">Peptide/nickel transport system substrate-binding protein</fullName>
    </submittedName>
</protein>
<dbReference type="Gene3D" id="3.10.105.10">
    <property type="entry name" value="Dipeptide-binding Protein, Domain 3"/>
    <property type="match status" value="1"/>
</dbReference>
<dbReference type="InterPro" id="IPR030678">
    <property type="entry name" value="Peptide/Ni-bd"/>
</dbReference>
<dbReference type="SUPFAM" id="SSF53850">
    <property type="entry name" value="Periplasmic binding protein-like II"/>
    <property type="match status" value="1"/>
</dbReference>
<dbReference type="Pfam" id="PF00496">
    <property type="entry name" value="SBP_bac_5"/>
    <property type="match status" value="1"/>
</dbReference>